<proteinExistence type="predicted"/>
<reference evidence="2" key="1">
    <citation type="submission" date="2021-01" db="EMBL/GenBank/DDBJ databases">
        <authorList>
            <consortium name="Genoscope - CEA"/>
            <person name="William W."/>
        </authorList>
    </citation>
    <scope>NUCLEOTIDE SEQUENCE</scope>
</reference>
<evidence type="ECO:0000313" key="2">
    <source>
        <dbReference type="EMBL" id="CAD8159720.1"/>
    </source>
</evidence>
<feature type="region of interest" description="Disordered" evidence="1">
    <location>
        <begin position="41"/>
        <end position="65"/>
    </location>
</feature>
<dbReference type="AlphaFoldDB" id="A0A8S1U4G3"/>
<dbReference type="EMBL" id="CAJJDP010000037">
    <property type="protein sequence ID" value="CAD8159720.1"/>
    <property type="molecule type" value="Genomic_DNA"/>
</dbReference>
<organism evidence="2 3">
    <name type="scientific">Paramecium octaurelia</name>
    <dbReference type="NCBI Taxonomy" id="43137"/>
    <lineage>
        <taxon>Eukaryota</taxon>
        <taxon>Sar</taxon>
        <taxon>Alveolata</taxon>
        <taxon>Ciliophora</taxon>
        <taxon>Intramacronucleata</taxon>
        <taxon>Oligohymenophorea</taxon>
        <taxon>Peniculida</taxon>
        <taxon>Parameciidae</taxon>
        <taxon>Paramecium</taxon>
    </lineage>
</organism>
<protein>
    <submittedName>
        <fullName evidence="2">Uncharacterized protein</fullName>
    </submittedName>
</protein>
<name>A0A8S1U4G3_PAROT</name>
<comment type="caution">
    <text evidence="2">The sequence shown here is derived from an EMBL/GenBank/DDBJ whole genome shotgun (WGS) entry which is preliminary data.</text>
</comment>
<evidence type="ECO:0000313" key="3">
    <source>
        <dbReference type="Proteomes" id="UP000683925"/>
    </source>
</evidence>
<dbReference type="Proteomes" id="UP000683925">
    <property type="component" value="Unassembled WGS sequence"/>
</dbReference>
<keyword evidence="3" id="KW-1185">Reference proteome</keyword>
<sequence>MSEEFQNYIFKDIDKGLHARKNQVNRDKVDVREKKQIAEYKNDLTDSEEEGSFSNKKNKVENKKRKKNHTNLIILLMERNLKRKLKRTNLLGMINHLIQWLSQVLLFDETILRQM</sequence>
<dbReference type="OMA" id="HARKNQV"/>
<gene>
    <name evidence="2" type="ORF">POCTA_138.1.T0370130</name>
</gene>
<accession>A0A8S1U4G3</accession>
<evidence type="ECO:0000256" key="1">
    <source>
        <dbReference type="SAM" id="MobiDB-lite"/>
    </source>
</evidence>